<name>A0ABW5W5Z1_9PSEU</name>
<dbReference type="Proteomes" id="UP001597478">
    <property type="component" value="Unassembled WGS sequence"/>
</dbReference>
<sequence>MAVRLGVAPMGAENADRDAPENPPVPQRRTRRLVVGLVRLWPRQLAVIDERQLAQRYLCRV</sequence>
<organism evidence="2 3">
    <name type="scientific">Prauserella oleivorans</name>
    <dbReference type="NCBI Taxonomy" id="1478153"/>
    <lineage>
        <taxon>Bacteria</taxon>
        <taxon>Bacillati</taxon>
        <taxon>Actinomycetota</taxon>
        <taxon>Actinomycetes</taxon>
        <taxon>Pseudonocardiales</taxon>
        <taxon>Pseudonocardiaceae</taxon>
        <taxon>Prauserella</taxon>
    </lineage>
</organism>
<proteinExistence type="predicted"/>
<dbReference type="RefSeq" id="WP_377389490.1">
    <property type="nucleotide sequence ID" value="NZ_JBHSAN010000017.1"/>
</dbReference>
<gene>
    <name evidence="2" type="ORF">ACFS2C_03980</name>
</gene>
<keyword evidence="3" id="KW-1185">Reference proteome</keyword>
<reference evidence="3" key="1">
    <citation type="journal article" date="2019" name="Int. J. Syst. Evol. Microbiol.">
        <title>The Global Catalogue of Microorganisms (GCM) 10K type strain sequencing project: providing services to taxonomists for standard genome sequencing and annotation.</title>
        <authorList>
            <consortium name="The Broad Institute Genomics Platform"/>
            <consortium name="The Broad Institute Genome Sequencing Center for Infectious Disease"/>
            <person name="Wu L."/>
            <person name="Ma J."/>
        </authorList>
    </citation>
    <scope>NUCLEOTIDE SEQUENCE [LARGE SCALE GENOMIC DNA]</scope>
    <source>
        <strain evidence="3">IBRC-M 10906</strain>
    </source>
</reference>
<evidence type="ECO:0000256" key="1">
    <source>
        <dbReference type="SAM" id="MobiDB-lite"/>
    </source>
</evidence>
<evidence type="ECO:0000313" key="3">
    <source>
        <dbReference type="Proteomes" id="UP001597478"/>
    </source>
</evidence>
<protein>
    <submittedName>
        <fullName evidence="2">Uncharacterized protein</fullName>
    </submittedName>
</protein>
<comment type="caution">
    <text evidence="2">The sequence shown here is derived from an EMBL/GenBank/DDBJ whole genome shotgun (WGS) entry which is preliminary data.</text>
</comment>
<accession>A0ABW5W5Z1</accession>
<dbReference type="EMBL" id="JBHUOF010000004">
    <property type="protein sequence ID" value="MFD2798547.1"/>
    <property type="molecule type" value="Genomic_DNA"/>
</dbReference>
<feature type="region of interest" description="Disordered" evidence="1">
    <location>
        <begin position="1"/>
        <end position="27"/>
    </location>
</feature>
<evidence type="ECO:0000313" key="2">
    <source>
        <dbReference type="EMBL" id="MFD2798547.1"/>
    </source>
</evidence>